<dbReference type="GO" id="GO:0030042">
    <property type="term" value="P:actin filament depolymerization"/>
    <property type="evidence" value="ECO:0007669"/>
    <property type="project" value="TreeGrafter"/>
</dbReference>
<evidence type="ECO:0000256" key="1">
    <source>
        <dbReference type="ARBA" id="ARBA00022574"/>
    </source>
</evidence>
<dbReference type="FunFam" id="2.130.10.10:FF:000102">
    <property type="entry name" value="Actin-interacting protein 1"/>
    <property type="match status" value="1"/>
</dbReference>
<dbReference type="PROSITE" id="PS50294">
    <property type="entry name" value="WD_REPEATS_REGION"/>
    <property type="match status" value="5"/>
</dbReference>
<dbReference type="AlphaFoldDB" id="A0A9W8M5Z6"/>
<dbReference type="GO" id="GO:0051015">
    <property type="term" value="F:actin filament binding"/>
    <property type="evidence" value="ECO:0007669"/>
    <property type="project" value="TreeGrafter"/>
</dbReference>
<feature type="repeat" description="WD" evidence="3">
    <location>
        <begin position="465"/>
        <end position="496"/>
    </location>
</feature>
<protein>
    <submittedName>
        <fullName evidence="5">WD40 repeat-like protein</fullName>
    </submittedName>
</protein>
<gene>
    <name evidence="5" type="primary">AIP1</name>
    <name evidence="5" type="ORF">GGH94_003223</name>
</gene>
<reference evidence="5" key="1">
    <citation type="submission" date="2022-07" db="EMBL/GenBank/DDBJ databases">
        <title>Phylogenomic reconstructions and comparative analyses of Kickxellomycotina fungi.</title>
        <authorList>
            <person name="Reynolds N.K."/>
            <person name="Stajich J.E."/>
            <person name="Barry K."/>
            <person name="Grigoriev I.V."/>
            <person name="Crous P."/>
            <person name="Smith M.E."/>
        </authorList>
    </citation>
    <scope>NUCLEOTIDE SEQUENCE</scope>
    <source>
        <strain evidence="5">RSA 476</strain>
    </source>
</reference>
<dbReference type="PANTHER" id="PTHR19856">
    <property type="entry name" value="WD-REPEATCONTAINING PROTEIN WDR1"/>
    <property type="match status" value="1"/>
</dbReference>
<dbReference type="Pfam" id="PF00400">
    <property type="entry name" value="WD40"/>
    <property type="match status" value="7"/>
</dbReference>
<dbReference type="Gene3D" id="2.130.10.10">
    <property type="entry name" value="YVTN repeat-like/Quinoprotein amine dehydrogenase"/>
    <property type="match status" value="2"/>
</dbReference>
<evidence type="ECO:0000256" key="3">
    <source>
        <dbReference type="PROSITE-ProRule" id="PRU00221"/>
    </source>
</evidence>
<dbReference type="PROSITE" id="PS50082">
    <property type="entry name" value="WD_REPEATS_2"/>
    <property type="match status" value="6"/>
</dbReference>
<evidence type="ECO:0000256" key="2">
    <source>
        <dbReference type="ARBA" id="ARBA00022737"/>
    </source>
</evidence>
<dbReference type="InterPro" id="IPR019775">
    <property type="entry name" value="WD40_repeat_CS"/>
</dbReference>
<evidence type="ECO:0000313" key="5">
    <source>
        <dbReference type="EMBL" id="KAJ2864003.1"/>
    </source>
</evidence>
<evidence type="ECO:0000256" key="4">
    <source>
        <dbReference type="SAM" id="MobiDB-lite"/>
    </source>
</evidence>
<organism evidence="5 6">
    <name type="scientific">Coemansia aciculifera</name>
    <dbReference type="NCBI Taxonomy" id="417176"/>
    <lineage>
        <taxon>Eukaryota</taxon>
        <taxon>Fungi</taxon>
        <taxon>Fungi incertae sedis</taxon>
        <taxon>Zoopagomycota</taxon>
        <taxon>Kickxellomycotina</taxon>
        <taxon>Kickxellomycetes</taxon>
        <taxon>Kickxellales</taxon>
        <taxon>Kickxellaceae</taxon>
        <taxon>Coemansia</taxon>
    </lineage>
</organism>
<dbReference type="InterPro" id="IPR036322">
    <property type="entry name" value="WD40_repeat_dom_sf"/>
</dbReference>
<evidence type="ECO:0000313" key="6">
    <source>
        <dbReference type="Proteomes" id="UP001140074"/>
    </source>
</evidence>
<feature type="repeat" description="WD" evidence="3">
    <location>
        <begin position="331"/>
        <end position="372"/>
    </location>
</feature>
<dbReference type="SUPFAM" id="SSF50978">
    <property type="entry name" value="WD40 repeat-like"/>
    <property type="match status" value="2"/>
</dbReference>
<comment type="caution">
    <text evidence="5">The sequence shown here is derived from an EMBL/GenBank/DDBJ whole genome shotgun (WGS) entry which is preliminary data.</text>
</comment>
<feature type="repeat" description="WD" evidence="3">
    <location>
        <begin position="668"/>
        <end position="701"/>
    </location>
</feature>
<keyword evidence="6" id="KW-1185">Reference proteome</keyword>
<dbReference type="InterPro" id="IPR015943">
    <property type="entry name" value="WD40/YVTN_repeat-like_dom_sf"/>
</dbReference>
<proteinExistence type="predicted"/>
<dbReference type="Proteomes" id="UP001140074">
    <property type="component" value="Unassembled WGS sequence"/>
</dbReference>
<sequence length="743" mass="78896">MSIAARSRAGPVAPPRATVTSTSIAEPVIAAQDTVSNSNTTGSQTPIHHIINSQEGSVIVLSSDSESGDDVSNPEQNGSAIIFRDSADEGMTADQFSELFRPFVFIRLDMVLVVYQQLVGRELAAASVSPRELCRQLGKIEGFEIWAHGLPRSYFAPNPATTRGQPVRLSADPTGKQFVYASGRSIVIRSLQDPSKSREYTGHTQATSVATFSPSGYYIASGDIAGNVRIWDSINDEHILKSEFRPISGRINDIAWDMDSQRVMAVGEGKEKFGHVFAYDSGNSLGTVEGHSKVINACSMRQQRPFRAVTCSDDGTCVFYHGAPYKFNSTLKEHSGFVMDAKYAPSNEYFVTAGADKKLFLYDGKTGDLIRQVAAGTESPHTGSIYAVAWSPDSKFIVTSSGDRTCKFWDIAQDKLVSTVQISSTSAPEYQQVGNLWAGEHIISLSLSGDINVLQMGNERPVRVITGHQKAITAAALTPSGTLYTGSYDGKLCTWDFTGLAQAVEGPKNEAKPEDMAASSDVVAMGFIDDAVRFAEASKITGASAGLSSAPVSLAIDKSGTAVVAALASGELAVVSRTKVTKVAIKGEARAVAISGSTVAVGFADHSVHLYQLQSDTLVATGVSMTANTREITRLAFTPNGQLLAAGDAGGKIVVARPDTGETVTARWVAHTARIYGLAWSSDNQHAASSALDGHVIVWDIANPLRKTLIKNAHLGGASTVSFIDPQTIVSTGADGGVKVWTI</sequence>
<feature type="region of interest" description="Disordered" evidence="4">
    <location>
        <begin position="1"/>
        <end position="24"/>
    </location>
</feature>
<dbReference type="EMBL" id="JANBUY010000103">
    <property type="protein sequence ID" value="KAJ2864003.1"/>
    <property type="molecule type" value="Genomic_DNA"/>
</dbReference>
<feature type="repeat" description="WD" evidence="3">
    <location>
        <begin position="378"/>
        <end position="419"/>
    </location>
</feature>
<dbReference type="PROSITE" id="PS00678">
    <property type="entry name" value="WD_REPEATS_1"/>
    <property type="match status" value="2"/>
</dbReference>
<feature type="repeat" description="WD" evidence="3">
    <location>
        <begin position="711"/>
        <end position="743"/>
    </location>
</feature>
<dbReference type="PANTHER" id="PTHR19856:SF0">
    <property type="entry name" value="WD REPEAT-CONTAINING PROTEIN 1"/>
    <property type="match status" value="1"/>
</dbReference>
<accession>A0A9W8M5Z6</accession>
<dbReference type="InterPro" id="IPR001680">
    <property type="entry name" value="WD40_rpt"/>
</dbReference>
<name>A0A9W8M5Z6_9FUNG</name>
<keyword evidence="1 3" id="KW-0853">WD repeat</keyword>
<dbReference type="SMART" id="SM00320">
    <property type="entry name" value="WD40"/>
    <property type="match status" value="10"/>
</dbReference>
<keyword evidence="2" id="KW-0677">Repeat</keyword>
<feature type="repeat" description="WD" evidence="3">
    <location>
        <begin position="200"/>
        <end position="241"/>
    </location>
</feature>
<dbReference type="CDD" id="cd00200">
    <property type="entry name" value="WD40"/>
    <property type="match status" value="1"/>
</dbReference>
<dbReference type="GO" id="GO:0030864">
    <property type="term" value="C:cortical actin cytoskeleton"/>
    <property type="evidence" value="ECO:0007669"/>
    <property type="project" value="TreeGrafter"/>
</dbReference>